<evidence type="ECO:0000313" key="2">
    <source>
        <dbReference type="EMBL" id="KAL3619050.1"/>
    </source>
</evidence>
<keyword evidence="3" id="KW-1185">Reference proteome</keyword>
<gene>
    <name evidence="2" type="ORF">CASFOL_037278</name>
</gene>
<dbReference type="Proteomes" id="UP001632038">
    <property type="component" value="Unassembled WGS sequence"/>
</dbReference>
<evidence type="ECO:0000313" key="3">
    <source>
        <dbReference type="Proteomes" id="UP001632038"/>
    </source>
</evidence>
<dbReference type="EMBL" id="JAVIJP010000070">
    <property type="protein sequence ID" value="KAL3619050.1"/>
    <property type="molecule type" value="Genomic_DNA"/>
</dbReference>
<accession>A0ABD3BNK7</accession>
<feature type="compositionally biased region" description="Basic residues" evidence="1">
    <location>
        <begin position="87"/>
        <end position="98"/>
    </location>
</feature>
<organism evidence="2 3">
    <name type="scientific">Castilleja foliolosa</name>
    <dbReference type="NCBI Taxonomy" id="1961234"/>
    <lineage>
        <taxon>Eukaryota</taxon>
        <taxon>Viridiplantae</taxon>
        <taxon>Streptophyta</taxon>
        <taxon>Embryophyta</taxon>
        <taxon>Tracheophyta</taxon>
        <taxon>Spermatophyta</taxon>
        <taxon>Magnoliopsida</taxon>
        <taxon>eudicotyledons</taxon>
        <taxon>Gunneridae</taxon>
        <taxon>Pentapetalae</taxon>
        <taxon>asterids</taxon>
        <taxon>lamiids</taxon>
        <taxon>Lamiales</taxon>
        <taxon>Orobanchaceae</taxon>
        <taxon>Pedicularideae</taxon>
        <taxon>Castillejinae</taxon>
        <taxon>Castilleja</taxon>
    </lineage>
</organism>
<feature type="region of interest" description="Disordered" evidence="1">
    <location>
        <begin position="55"/>
        <end position="98"/>
    </location>
</feature>
<protein>
    <submittedName>
        <fullName evidence="2">Uncharacterized protein</fullName>
    </submittedName>
</protein>
<name>A0ABD3BNK7_9LAMI</name>
<comment type="caution">
    <text evidence="2">The sequence shown here is derived from an EMBL/GenBank/DDBJ whole genome shotgun (WGS) entry which is preliminary data.</text>
</comment>
<evidence type="ECO:0000256" key="1">
    <source>
        <dbReference type="SAM" id="MobiDB-lite"/>
    </source>
</evidence>
<sequence>MTGSSSSYAETLFEAKRIVLWENKIPVSKEAHRKFCNMPHIGRWIDRICQSCPEQKEPEFGKGFRPKPDRQEKPAGKGKGPAEYKKPRYPKGPHKPIM</sequence>
<proteinExistence type="predicted"/>
<reference evidence="3" key="1">
    <citation type="journal article" date="2024" name="IScience">
        <title>Strigolactones Initiate the Formation of Haustorium-like Structures in Castilleja.</title>
        <authorList>
            <person name="Buerger M."/>
            <person name="Peterson D."/>
            <person name="Chory J."/>
        </authorList>
    </citation>
    <scope>NUCLEOTIDE SEQUENCE [LARGE SCALE GENOMIC DNA]</scope>
</reference>
<dbReference type="AlphaFoldDB" id="A0ABD3BNK7"/>
<feature type="compositionally biased region" description="Basic and acidic residues" evidence="1">
    <location>
        <begin position="55"/>
        <end position="86"/>
    </location>
</feature>